<accession>A0A1H7ASX4</accession>
<protein>
    <submittedName>
        <fullName evidence="1">Uncharacterized protein</fullName>
    </submittedName>
</protein>
<proteinExistence type="predicted"/>
<dbReference type="Proteomes" id="UP000199662">
    <property type="component" value="Unassembled WGS sequence"/>
</dbReference>
<organism evidence="1 2">
    <name type="scientific">Propionispira arboris</name>
    <dbReference type="NCBI Taxonomy" id="84035"/>
    <lineage>
        <taxon>Bacteria</taxon>
        <taxon>Bacillati</taxon>
        <taxon>Bacillota</taxon>
        <taxon>Negativicutes</taxon>
        <taxon>Selenomonadales</taxon>
        <taxon>Selenomonadaceae</taxon>
        <taxon>Propionispira</taxon>
    </lineage>
</organism>
<evidence type="ECO:0000313" key="2">
    <source>
        <dbReference type="Proteomes" id="UP000199662"/>
    </source>
</evidence>
<dbReference type="EMBL" id="FNZK01000013">
    <property type="protein sequence ID" value="SEJ67714.1"/>
    <property type="molecule type" value="Genomic_DNA"/>
</dbReference>
<name>A0A1H7ASX4_9FIRM</name>
<keyword evidence="2" id="KW-1185">Reference proteome</keyword>
<evidence type="ECO:0000313" key="1">
    <source>
        <dbReference type="EMBL" id="SEJ67714.1"/>
    </source>
</evidence>
<dbReference type="AlphaFoldDB" id="A0A1H7ASX4"/>
<gene>
    <name evidence="1" type="ORF">SAMN05660742_11397</name>
</gene>
<sequence length="112" mass="12695">MGKEHPEVMDTFASFFLTPHVSEQNSANWYKLLSGNRTTEMMRVTMRKPEGMKAKIEEMESIGSNASVPIIALYGALPEKIWPNRESCAKALQKMMVPVEYLFGTQDPLLLE</sequence>
<reference evidence="1 2" key="1">
    <citation type="submission" date="2016-10" db="EMBL/GenBank/DDBJ databases">
        <authorList>
            <person name="de Groot N.N."/>
        </authorList>
    </citation>
    <scope>NUCLEOTIDE SEQUENCE [LARGE SCALE GENOMIC DNA]</scope>
    <source>
        <strain evidence="1 2">DSM 2179</strain>
    </source>
</reference>